<dbReference type="HAMAP" id="MF_00362">
    <property type="entry name" value="Ribosomal_uL10"/>
    <property type="match status" value="1"/>
</dbReference>
<dbReference type="GO" id="GO:0070180">
    <property type="term" value="F:large ribosomal subunit rRNA binding"/>
    <property type="evidence" value="ECO:0007669"/>
    <property type="project" value="UniProtKB-UniRule"/>
</dbReference>
<dbReference type="GO" id="GO:0006412">
    <property type="term" value="P:translation"/>
    <property type="evidence" value="ECO:0007669"/>
    <property type="project" value="UniProtKB-UniRule"/>
</dbReference>
<dbReference type="NCBIfam" id="NF000955">
    <property type="entry name" value="PRK00099.1-1"/>
    <property type="match status" value="1"/>
</dbReference>
<evidence type="ECO:0000256" key="3">
    <source>
        <dbReference type="ARBA" id="ARBA00023274"/>
    </source>
</evidence>
<dbReference type="GO" id="GO:1990904">
    <property type="term" value="C:ribonucleoprotein complex"/>
    <property type="evidence" value="ECO:0007669"/>
    <property type="project" value="UniProtKB-KW"/>
</dbReference>
<dbReference type="GO" id="GO:0005840">
    <property type="term" value="C:ribosome"/>
    <property type="evidence" value="ECO:0007669"/>
    <property type="project" value="UniProtKB-KW"/>
</dbReference>
<proteinExistence type="inferred from homology"/>
<dbReference type="AlphaFoldDB" id="A0A0G1END9"/>
<keyword evidence="5" id="KW-0694">RNA-binding</keyword>
<evidence type="ECO:0000256" key="2">
    <source>
        <dbReference type="ARBA" id="ARBA00022980"/>
    </source>
</evidence>
<organism evidence="6 7">
    <name type="scientific">Candidatus Gottesmanbacteria bacterium GW2011_GWB1_43_11</name>
    <dbReference type="NCBI Taxonomy" id="1618446"/>
    <lineage>
        <taxon>Bacteria</taxon>
        <taxon>Candidatus Gottesmaniibacteriota</taxon>
    </lineage>
</organism>
<evidence type="ECO:0000313" key="7">
    <source>
        <dbReference type="Proteomes" id="UP000034050"/>
    </source>
</evidence>
<gene>
    <name evidence="5" type="primary">rplJ</name>
    <name evidence="6" type="ORF">UV61_C0028G0007</name>
</gene>
<name>A0A0G1END9_9BACT</name>
<evidence type="ECO:0000256" key="4">
    <source>
        <dbReference type="ARBA" id="ARBA00035202"/>
    </source>
</evidence>
<dbReference type="InterPro" id="IPR001790">
    <property type="entry name" value="Ribosomal_uL10"/>
</dbReference>
<evidence type="ECO:0000256" key="1">
    <source>
        <dbReference type="ARBA" id="ARBA00008889"/>
    </source>
</evidence>
<comment type="subunit">
    <text evidence="5">Part of the ribosomal stalk of the 50S ribosomal subunit. The N-terminus interacts with L11 and the large rRNA to form the base of the stalk. The C-terminus forms an elongated spine to which L12 dimers bind in a sequential fashion forming a multimeric L10(L12)X complex.</text>
</comment>
<reference evidence="6 7" key="1">
    <citation type="journal article" date="2015" name="Nature">
        <title>rRNA introns, odd ribosomes, and small enigmatic genomes across a large radiation of phyla.</title>
        <authorList>
            <person name="Brown C.T."/>
            <person name="Hug L.A."/>
            <person name="Thomas B.C."/>
            <person name="Sharon I."/>
            <person name="Castelle C.J."/>
            <person name="Singh A."/>
            <person name="Wilkins M.J."/>
            <person name="Williams K.H."/>
            <person name="Banfield J.F."/>
        </authorList>
    </citation>
    <scope>NUCLEOTIDE SEQUENCE [LARGE SCALE GENOMIC DNA]</scope>
</reference>
<dbReference type="Proteomes" id="UP000034050">
    <property type="component" value="Unassembled WGS sequence"/>
</dbReference>
<comment type="similarity">
    <text evidence="1 5">Belongs to the universal ribosomal protein uL10 family.</text>
</comment>
<comment type="function">
    <text evidence="5">Forms part of the ribosomal stalk, playing a central role in the interaction of the ribosome with GTP-bound translation factors.</text>
</comment>
<sequence>MATQKKIDQVKELTTKLEKAKALVITDYTGLTHKQLEELRRALKKTQAELTISKNTLLKRALTDVKKSISDTHLQGATATLFAYADEVAPLKALIKFFKDATHGTVRAGLLGATQLNATEIERLSTLPAREQLLAQLVGQLQGPLYGLHNALSWNIRKLVWTLGAVKSKKSN</sequence>
<evidence type="ECO:0000313" key="6">
    <source>
        <dbReference type="EMBL" id="KKS84546.1"/>
    </source>
</evidence>
<dbReference type="InterPro" id="IPR043141">
    <property type="entry name" value="Ribosomal_uL10-like_sf"/>
</dbReference>
<dbReference type="InterPro" id="IPR022973">
    <property type="entry name" value="Ribosomal_uL10_bac"/>
</dbReference>
<dbReference type="SUPFAM" id="SSF160369">
    <property type="entry name" value="Ribosomal protein L10-like"/>
    <property type="match status" value="1"/>
</dbReference>
<keyword evidence="5" id="KW-0699">rRNA-binding</keyword>
<dbReference type="PANTHER" id="PTHR11560">
    <property type="entry name" value="39S RIBOSOMAL PROTEIN L10, MITOCHONDRIAL"/>
    <property type="match status" value="1"/>
</dbReference>
<dbReference type="Gene3D" id="6.10.250.290">
    <property type="match status" value="1"/>
</dbReference>
<dbReference type="InterPro" id="IPR047865">
    <property type="entry name" value="Ribosomal_uL10_bac_type"/>
</dbReference>
<dbReference type="Gene3D" id="3.30.70.1730">
    <property type="match status" value="1"/>
</dbReference>
<dbReference type="CDD" id="cd05797">
    <property type="entry name" value="Ribosomal_L10"/>
    <property type="match status" value="1"/>
</dbReference>
<evidence type="ECO:0000256" key="5">
    <source>
        <dbReference type="HAMAP-Rule" id="MF_00362"/>
    </source>
</evidence>
<accession>A0A0G1END9</accession>
<keyword evidence="3 5" id="KW-0687">Ribonucleoprotein</keyword>
<dbReference type="EMBL" id="LCFD01000028">
    <property type="protein sequence ID" value="KKS84546.1"/>
    <property type="molecule type" value="Genomic_DNA"/>
</dbReference>
<dbReference type="STRING" id="1618446.UV61_C0028G0007"/>
<comment type="caution">
    <text evidence="6">The sequence shown here is derived from an EMBL/GenBank/DDBJ whole genome shotgun (WGS) entry which is preliminary data.</text>
</comment>
<keyword evidence="2 5" id="KW-0689">Ribosomal protein</keyword>
<dbReference type="Pfam" id="PF00466">
    <property type="entry name" value="Ribosomal_L10"/>
    <property type="match status" value="1"/>
</dbReference>
<protein>
    <recommendedName>
        <fullName evidence="4 5">Large ribosomal subunit protein uL10</fullName>
    </recommendedName>
</protein>